<organism evidence="13 16">
    <name type="scientific">Candidatus Segetimicrobium genomatis</name>
    <dbReference type="NCBI Taxonomy" id="2569760"/>
    <lineage>
        <taxon>Bacteria</taxon>
        <taxon>Bacillati</taxon>
        <taxon>Candidatus Sysuimicrobiota</taxon>
        <taxon>Candidatus Sysuimicrobiia</taxon>
        <taxon>Candidatus Sysuimicrobiales</taxon>
        <taxon>Candidatus Segetimicrobiaceae</taxon>
        <taxon>Candidatus Segetimicrobium</taxon>
    </lineage>
</organism>
<feature type="active site" evidence="10 11">
    <location>
        <position position="183"/>
    </location>
</feature>
<dbReference type="Gene3D" id="3.40.50.880">
    <property type="match status" value="1"/>
</dbReference>
<evidence type="ECO:0000313" key="15">
    <source>
        <dbReference type="Proteomes" id="UP000315217"/>
    </source>
</evidence>
<dbReference type="InterPro" id="IPR029062">
    <property type="entry name" value="Class_I_gatase-like"/>
</dbReference>
<dbReference type="NCBIfam" id="TIGR01855">
    <property type="entry name" value="IMP_synth_hisH"/>
    <property type="match status" value="1"/>
</dbReference>
<dbReference type="SUPFAM" id="SSF52317">
    <property type="entry name" value="Class I glutamine amidotransferase-like"/>
    <property type="match status" value="1"/>
</dbReference>
<keyword evidence="4 10" id="KW-0378">Hydrolase</keyword>
<keyword evidence="5 10" id="KW-0315">Glutamine amidotransferase</keyword>
<dbReference type="GO" id="GO:0000105">
    <property type="term" value="P:L-histidine biosynthetic process"/>
    <property type="evidence" value="ECO:0007669"/>
    <property type="project" value="UniProtKB-UniRule"/>
</dbReference>
<dbReference type="EMBL" id="VBAJ01000237">
    <property type="protein sequence ID" value="TMJ05867.1"/>
    <property type="molecule type" value="Genomic_DNA"/>
</dbReference>
<dbReference type="PIRSF" id="PIRSF000495">
    <property type="entry name" value="Amidotransf_hisH"/>
    <property type="match status" value="1"/>
</dbReference>
<evidence type="ECO:0000259" key="12">
    <source>
        <dbReference type="Pfam" id="PF00117"/>
    </source>
</evidence>
<dbReference type="EC" id="3.5.1.2" evidence="10"/>
<evidence type="ECO:0000256" key="4">
    <source>
        <dbReference type="ARBA" id="ARBA00022801"/>
    </source>
</evidence>
<keyword evidence="10" id="KW-0963">Cytoplasm</keyword>
<dbReference type="CDD" id="cd01748">
    <property type="entry name" value="GATase1_IGP_Synthase"/>
    <property type="match status" value="1"/>
</dbReference>
<evidence type="ECO:0000256" key="9">
    <source>
        <dbReference type="ARBA" id="ARBA00049534"/>
    </source>
</evidence>
<dbReference type="AlphaFoldDB" id="A0A537LDS1"/>
<evidence type="ECO:0000256" key="7">
    <source>
        <dbReference type="ARBA" id="ARBA00023239"/>
    </source>
</evidence>
<proteinExistence type="inferred from homology"/>
<dbReference type="GO" id="GO:0005737">
    <property type="term" value="C:cytoplasm"/>
    <property type="evidence" value="ECO:0007669"/>
    <property type="project" value="UniProtKB-SubCell"/>
</dbReference>
<evidence type="ECO:0000256" key="10">
    <source>
        <dbReference type="HAMAP-Rule" id="MF_00278"/>
    </source>
</evidence>
<keyword evidence="7 10" id="KW-0456">Lyase</keyword>
<comment type="function">
    <text evidence="10">IGPS catalyzes the conversion of PRFAR and glutamine to IGP, AICAR and glutamate. The HisH subunit catalyzes the hydrolysis of glutamine to glutamate and ammonia as part of the synthesis of IGP and AICAR. The resulting ammonia molecule is channeled to the active site of HisF.</text>
</comment>
<reference evidence="15 16" key="1">
    <citation type="journal article" date="2019" name="Nat. Microbiol.">
        <title>Mediterranean grassland soil C-N compound turnover is dependent on rainfall and depth, and is mediated by genomically divergent microorganisms.</title>
        <authorList>
            <person name="Diamond S."/>
            <person name="Andeer P.F."/>
            <person name="Li Z."/>
            <person name="Crits-Christoph A."/>
            <person name="Burstein D."/>
            <person name="Anantharaman K."/>
            <person name="Lane K.R."/>
            <person name="Thomas B.C."/>
            <person name="Pan C."/>
            <person name="Northen T.R."/>
            <person name="Banfield J.F."/>
        </authorList>
    </citation>
    <scope>NUCLEOTIDE SEQUENCE [LARGE SCALE GENOMIC DNA]</scope>
    <source>
        <strain evidence="14">NP_1</strain>
        <strain evidence="13">NP_2</strain>
    </source>
</reference>
<dbReference type="GO" id="GO:0016829">
    <property type="term" value="F:lyase activity"/>
    <property type="evidence" value="ECO:0007669"/>
    <property type="project" value="UniProtKB-KW"/>
</dbReference>
<comment type="subunit">
    <text evidence="2 10">Heterodimer of HisH and HisF.</text>
</comment>
<evidence type="ECO:0000256" key="6">
    <source>
        <dbReference type="ARBA" id="ARBA00023102"/>
    </source>
</evidence>
<dbReference type="HAMAP" id="MF_00278">
    <property type="entry name" value="HisH"/>
    <property type="match status" value="1"/>
</dbReference>
<gene>
    <name evidence="10 13" type="primary">hisH</name>
    <name evidence="14" type="ORF">E6G98_03820</name>
    <name evidence="13" type="ORF">E6G99_09570</name>
</gene>
<dbReference type="EMBL" id="VBAI01000037">
    <property type="protein sequence ID" value="TMJ12029.1"/>
    <property type="molecule type" value="Genomic_DNA"/>
</dbReference>
<evidence type="ECO:0000313" key="16">
    <source>
        <dbReference type="Proteomes" id="UP000318661"/>
    </source>
</evidence>
<dbReference type="InterPro" id="IPR017926">
    <property type="entry name" value="GATASE"/>
</dbReference>
<dbReference type="GO" id="GO:0000107">
    <property type="term" value="F:imidazoleglycerol-phosphate synthase activity"/>
    <property type="evidence" value="ECO:0007669"/>
    <property type="project" value="UniProtKB-UniRule"/>
</dbReference>
<comment type="catalytic activity">
    <reaction evidence="9 10">
        <text>L-glutamine + H2O = L-glutamate + NH4(+)</text>
        <dbReference type="Rhea" id="RHEA:15889"/>
        <dbReference type="ChEBI" id="CHEBI:15377"/>
        <dbReference type="ChEBI" id="CHEBI:28938"/>
        <dbReference type="ChEBI" id="CHEBI:29985"/>
        <dbReference type="ChEBI" id="CHEBI:58359"/>
        <dbReference type="EC" id="3.5.1.2"/>
    </reaction>
</comment>
<keyword evidence="6 10" id="KW-0368">Histidine biosynthesis</keyword>
<evidence type="ECO:0000256" key="5">
    <source>
        <dbReference type="ARBA" id="ARBA00022962"/>
    </source>
</evidence>
<keyword evidence="3 10" id="KW-0028">Amino-acid biosynthesis</keyword>
<comment type="caution">
    <text evidence="13">The sequence shown here is derived from an EMBL/GenBank/DDBJ whole genome shotgun (WGS) entry which is preliminary data.</text>
</comment>
<evidence type="ECO:0000256" key="2">
    <source>
        <dbReference type="ARBA" id="ARBA00011152"/>
    </source>
</evidence>
<name>A0A537LDS1_9BACT</name>
<comment type="pathway">
    <text evidence="1 10">Amino-acid biosynthesis; L-histidine biosynthesis; L-histidine from 5-phospho-alpha-D-ribose 1-diphosphate: step 5/9.</text>
</comment>
<dbReference type="Proteomes" id="UP000315217">
    <property type="component" value="Unassembled WGS sequence"/>
</dbReference>
<protein>
    <recommendedName>
        <fullName evidence="10">Imidazole glycerol phosphate synthase subunit HisH</fullName>
        <ecNumber evidence="10">4.3.2.10</ecNumber>
    </recommendedName>
    <alternativeName>
        <fullName evidence="10">IGP synthase glutaminase subunit</fullName>
        <ecNumber evidence="10">3.5.1.2</ecNumber>
    </alternativeName>
    <alternativeName>
        <fullName evidence="10">IGP synthase subunit HisH</fullName>
    </alternativeName>
    <alternativeName>
        <fullName evidence="10">ImGP synthase subunit HisH</fullName>
        <shortName evidence="10">IGPS subunit HisH</shortName>
    </alternativeName>
</protein>
<dbReference type="PROSITE" id="PS51273">
    <property type="entry name" value="GATASE_TYPE_1"/>
    <property type="match status" value="1"/>
</dbReference>
<feature type="active site" description="Nucleophile" evidence="10 11">
    <location>
        <position position="79"/>
    </location>
</feature>
<comment type="catalytic activity">
    <reaction evidence="8 10">
        <text>5-[(5-phospho-1-deoxy-D-ribulos-1-ylimino)methylamino]-1-(5-phospho-beta-D-ribosyl)imidazole-4-carboxamide + L-glutamine = D-erythro-1-(imidazol-4-yl)glycerol 3-phosphate + 5-amino-1-(5-phospho-beta-D-ribosyl)imidazole-4-carboxamide + L-glutamate + H(+)</text>
        <dbReference type="Rhea" id="RHEA:24793"/>
        <dbReference type="ChEBI" id="CHEBI:15378"/>
        <dbReference type="ChEBI" id="CHEBI:29985"/>
        <dbReference type="ChEBI" id="CHEBI:58278"/>
        <dbReference type="ChEBI" id="CHEBI:58359"/>
        <dbReference type="ChEBI" id="CHEBI:58475"/>
        <dbReference type="ChEBI" id="CHEBI:58525"/>
        <dbReference type="EC" id="4.3.2.10"/>
    </reaction>
</comment>
<dbReference type="UniPathway" id="UPA00031">
    <property type="reaction ID" value="UER00010"/>
</dbReference>
<dbReference type="PANTHER" id="PTHR42701:SF1">
    <property type="entry name" value="IMIDAZOLE GLYCEROL PHOSPHATE SYNTHASE SUBUNIT HISH"/>
    <property type="match status" value="1"/>
</dbReference>
<dbReference type="Pfam" id="PF00117">
    <property type="entry name" value="GATase"/>
    <property type="match status" value="1"/>
</dbReference>
<feature type="active site" evidence="10 11">
    <location>
        <position position="181"/>
    </location>
</feature>
<evidence type="ECO:0000256" key="1">
    <source>
        <dbReference type="ARBA" id="ARBA00005091"/>
    </source>
</evidence>
<sequence>MLAIIDYGAGNLRSLSRALGIAGARVALIRSPAEAHHGDGIVLPGVGAFGPAMARLTAAGFPPWIHERVAAGTPLVGVCLGMQLLFDRSDEASGVSGLGLIKGEVRRLPSGLKVPHMGWNGVITRRADPVISDLREGAFVYFVHSYVVDPRDPAGVIATATYGREFPAIIRQGNVLGLQFHPEKSAATGLGLLREIVGWIAATAPSVRVGTRV</sequence>
<evidence type="ECO:0000256" key="8">
    <source>
        <dbReference type="ARBA" id="ARBA00047838"/>
    </source>
</evidence>
<dbReference type="PANTHER" id="PTHR42701">
    <property type="entry name" value="IMIDAZOLE GLYCEROL PHOSPHATE SYNTHASE SUBUNIT HISH"/>
    <property type="match status" value="1"/>
</dbReference>
<evidence type="ECO:0000313" key="13">
    <source>
        <dbReference type="EMBL" id="TMJ05867.1"/>
    </source>
</evidence>
<accession>A0A537LDS1</accession>
<dbReference type="EC" id="4.3.2.10" evidence="10"/>
<evidence type="ECO:0000313" key="14">
    <source>
        <dbReference type="EMBL" id="TMJ12029.1"/>
    </source>
</evidence>
<evidence type="ECO:0000256" key="3">
    <source>
        <dbReference type="ARBA" id="ARBA00022605"/>
    </source>
</evidence>
<dbReference type="InterPro" id="IPR010139">
    <property type="entry name" value="Imidazole-glycPsynth_HisH"/>
</dbReference>
<evidence type="ECO:0000256" key="11">
    <source>
        <dbReference type="PIRSR" id="PIRSR000495-1"/>
    </source>
</evidence>
<dbReference type="Proteomes" id="UP000318661">
    <property type="component" value="Unassembled WGS sequence"/>
</dbReference>
<dbReference type="GO" id="GO:0004359">
    <property type="term" value="F:glutaminase activity"/>
    <property type="evidence" value="ECO:0007669"/>
    <property type="project" value="UniProtKB-EC"/>
</dbReference>
<comment type="subcellular location">
    <subcellularLocation>
        <location evidence="10">Cytoplasm</location>
    </subcellularLocation>
</comment>
<feature type="domain" description="Glutamine amidotransferase" evidence="12">
    <location>
        <begin position="4"/>
        <end position="187"/>
    </location>
</feature>